<evidence type="ECO:0000313" key="4">
    <source>
        <dbReference type="EMBL" id="RBR20342.1"/>
    </source>
</evidence>
<feature type="compositionally biased region" description="Low complexity" evidence="1">
    <location>
        <begin position="504"/>
        <end position="557"/>
    </location>
</feature>
<proteinExistence type="predicted"/>
<gene>
    <name evidence="4" type="ORF">FIESC28_05306</name>
</gene>
<feature type="compositionally biased region" description="Polar residues" evidence="1">
    <location>
        <begin position="493"/>
        <end position="503"/>
    </location>
</feature>
<dbReference type="EMBL" id="QKXC01000107">
    <property type="protein sequence ID" value="RBR20342.1"/>
    <property type="molecule type" value="Genomic_DNA"/>
</dbReference>
<protein>
    <recommendedName>
        <fullName evidence="3">DUF7908 domain-containing protein</fullName>
    </recommendedName>
</protein>
<dbReference type="AlphaFoldDB" id="A0A366RU53"/>
<feature type="compositionally biased region" description="Polar residues" evidence="1">
    <location>
        <begin position="398"/>
        <end position="420"/>
    </location>
</feature>
<feature type="compositionally biased region" description="Low complexity" evidence="1">
    <location>
        <begin position="470"/>
        <end position="490"/>
    </location>
</feature>
<feature type="compositionally biased region" description="Low complexity" evidence="1">
    <location>
        <begin position="375"/>
        <end position="396"/>
    </location>
</feature>
<dbReference type="OrthoDB" id="3563678at2759"/>
<feature type="compositionally biased region" description="Low complexity" evidence="1">
    <location>
        <begin position="344"/>
        <end position="357"/>
    </location>
</feature>
<accession>A0A366RU53</accession>
<keyword evidence="5" id="KW-1185">Reference proteome</keyword>
<feature type="chain" id="PRO_5017041724" description="DUF7908 domain-containing protein" evidence="2">
    <location>
        <begin position="20"/>
        <end position="644"/>
    </location>
</feature>
<feature type="region of interest" description="Disordered" evidence="1">
    <location>
        <begin position="329"/>
        <end position="432"/>
    </location>
</feature>
<name>A0A366RU53_9HYPO</name>
<sequence length="644" mass="67004">MKSFIFIATVLNAAEVVSANAFAAMEAPADTWCITYLSTYLAAVTNQGNLSPTDRPGIELPSAQNSGRLPFAPSLRPTFARNTSVSITRSALSTDIGPDSALFTSDVISTTDTPPVESESSDLDADPTAVQESSAIFTITDGLSTAVTLTTDAEPTSTSTDIIEPAGRNVIFLVQTGVNEKRSFYKRANNEFVGDNNPDVCTFAATFNLAEEEGQLFAGGLPIHYAGEDFKELSPQGRPPSGSVTSGFTDSGGRLAFRNSELPNGEAGFCQDADGQVYITFSTGPSGCTPVSLGIYNVEQCQDGRLVGLDELTSSVPGTVTATAEETLFTQSESGELPESTGLVSSESVISESETSVFEASTAPSLDVTESSTQASDDPASVPPAASTSEPATETSDLLESTATSNDGSEPSTTSGVESQATKEIEMSDTETTMMTSLAETTVISETAETTGVDTSSTKVDSDVDTTIADTMDTTTTNGDTATTDTTTATEGDASSTEVTSDIDTTTADTMEATTTNADTTTLTENPTITEADTTTAEITTTAEPTTTTAAASEPEPGCGDPGLTGTYTYSGVTFDLLCDRSFGYYYLDEFPTASFGECLRRCALNDACQGVGWRSEFCTLTSGLFVFGTSPGNDVGQVIARSV</sequence>
<organism evidence="4 5">
    <name type="scientific">Fusarium coffeatum</name>
    <dbReference type="NCBI Taxonomy" id="231269"/>
    <lineage>
        <taxon>Eukaryota</taxon>
        <taxon>Fungi</taxon>
        <taxon>Dikarya</taxon>
        <taxon>Ascomycota</taxon>
        <taxon>Pezizomycotina</taxon>
        <taxon>Sordariomycetes</taxon>
        <taxon>Hypocreomycetidae</taxon>
        <taxon>Hypocreales</taxon>
        <taxon>Nectriaceae</taxon>
        <taxon>Fusarium</taxon>
        <taxon>Fusarium incarnatum-equiseti species complex</taxon>
    </lineage>
</organism>
<feature type="compositionally biased region" description="Polar residues" evidence="1">
    <location>
        <begin position="358"/>
        <end position="374"/>
    </location>
</feature>
<dbReference type="Pfam" id="PF25485">
    <property type="entry name" value="DUF7908"/>
    <property type="match status" value="1"/>
</dbReference>
<feature type="region of interest" description="Disordered" evidence="1">
    <location>
        <begin position="470"/>
        <end position="563"/>
    </location>
</feature>
<feature type="signal peptide" evidence="2">
    <location>
        <begin position="1"/>
        <end position="19"/>
    </location>
</feature>
<dbReference type="RefSeq" id="XP_031016524.1">
    <property type="nucleotide sequence ID" value="XM_031159453.1"/>
</dbReference>
<dbReference type="Proteomes" id="UP000253153">
    <property type="component" value="Unassembled WGS sequence"/>
</dbReference>
<feature type="domain" description="DUF7908" evidence="3">
    <location>
        <begin position="169"/>
        <end position="298"/>
    </location>
</feature>
<keyword evidence="2" id="KW-0732">Signal</keyword>
<evidence type="ECO:0000256" key="1">
    <source>
        <dbReference type="SAM" id="MobiDB-lite"/>
    </source>
</evidence>
<dbReference type="GeneID" id="41994749"/>
<evidence type="ECO:0000259" key="3">
    <source>
        <dbReference type="Pfam" id="PF25485"/>
    </source>
</evidence>
<evidence type="ECO:0000256" key="2">
    <source>
        <dbReference type="SAM" id="SignalP"/>
    </source>
</evidence>
<dbReference type="InterPro" id="IPR057230">
    <property type="entry name" value="DUF7908"/>
</dbReference>
<comment type="caution">
    <text evidence="4">The sequence shown here is derived from an EMBL/GenBank/DDBJ whole genome shotgun (WGS) entry which is preliminary data.</text>
</comment>
<reference evidence="4 5" key="1">
    <citation type="submission" date="2018-06" db="EMBL/GenBank/DDBJ databases">
        <title>Fusarium incarnatum-equiseti species complex species 28.</title>
        <authorList>
            <person name="Gardiner D.M."/>
        </authorList>
    </citation>
    <scope>NUCLEOTIDE SEQUENCE [LARGE SCALE GENOMIC DNA]</scope>
    <source>
        <strain evidence="4 5">FIESC_28</strain>
    </source>
</reference>
<evidence type="ECO:0000313" key="5">
    <source>
        <dbReference type="Proteomes" id="UP000253153"/>
    </source>
</evidence>